<gene>
    <name evidence="2" type="ORF">MIZ01_0554</name>
</gene>
<feature type="domain" description="TniQ" evidence="1">
    <location>
        <begin position="26"/>
        <end position="173"/>
    </location>
</feature>
<dbReference type="Pfam" id="PF06527">
    <property type="entry name" value="TniQ"/>
    <property type="match status" value="1"/>
</dbReference>
<dbReference type="RefSeq" id="WP_237247951.1">
    <property type="nucleotide sequence ID" value="NZ_AP023423.1"/>
</dbReference>
<dbReference type="InterPro" id="IPR009492">
    <property type="entry name" value="TniQ"/>
</dbReference>
<name>A0AAN1X8M2_9PROT</name>
<dbReference type="EMBL" id="AP023423">
    <property type="protein sequence ID" value="BCK86788.1"/>
    <property type="molecule type" value="Genomic_DNA"/>
</dbReference>
<evidence type="ECO:0000259" key="1">
    <source>
        <dbReference type="Pfam" id="PF06527"/>
    </source>
</evidence>
<dbReference type="AlphaFoldDB" id="A0AAN1X8M2"/>
<proteinExistence type="predicted"/>
<dbReference type="Proteomes" id="UP001320326">
    <property type="component" value="Chromosome"/>
</dbReference>
<reference evidence="2 3" key="1">
    <citation type="journal article" date="2022" name="Int. J. Syst. Evol. Microbiol.">
        <title>&lt;i&gt;Sideroxyarcus emersonii&lt;/i&gt; gen. nov. sp. nov., a neutrophilic, microaerobic iron- and thiosulfate-oxidizing bacterium isolated from iron-rich wetland sediment.</title>
        <authorList>
            <person name="Kato S."/>
            <person name="Itoh T."/>
            <person name="Iino T."/>
            <person name="Ohkuma M."/>
        </authorList>
    </citation>
    <scope>NUCLEOTIDE SEQUENCE [LARGE SCALE GENOMIC DNA]</scope>
    <source>
        <strain evidence="2 3">MIZ01</strain>
    </source>
</reference>
<dbReference type="KEGG" id="seme:MIZ01_0554"/>
<evidence type="ECO:0000313" key="2">
    <source>
        <dbReference type="EMBL" id="BCK86788.1"/>
    </source>
</evidence>
<protein>
    <recommendedName>
        <fullName evidence="1">TniQ domain-containing protein</fullName>
    </recommendedName>
</protein>
<accession>A0AAN1X8M2</accession>
<sequence length="601" mass="67807">MALNERQIDTKSAGKTNGSQISLYPLILPDELHISQVSRYHHDSGNLSTRVSFQQLYDSAPFRLTHWIPKYLERFAAKLPGDATQNVERLLRDTTLFPLFEVYGNARLSLSGDAIPIANQIINMPKRIVGESGETHLCVDCLRCDADEWEQPYIHRAHQIPGVQVCWRHEARLLSSCPNCGCPFERKNEFILAPWVPCEGCGLSLTEGVFYTPVHDASASELRYAQFARDMLLAPTVPLDAATLASAYKARLVELGFSRGSTINRKEIVEALEKHFGKETLGRIDSAYRLNKNQHWFRLAGESTVFDAPLPRHLALSQFLFGSAAAFWEFATKPSPQQPAPATAIETIAIPATQDIGSAAIPRIEAQESSHEFASERKTSRTRIEEILRQHPNWAMDDLWKTYSSLMKKLLRDNDDGFVWLKAILDNRNSKDGIKPASLIVTQHPDDLRWARNFASTAVVLYNSTDMPKKITRNFLMREAGWSRTNMPDPARYPLARQQLELLKESDWHFYARRMLWAKLCAGAVGASERSVLGASGIEHHQGLLVLQYFSFVTPTRIFSPGTIMEILMEYQISKDWAGPARELEFLKPGRNSTRGGRLVG</sequence>
<organism evidence="2 3">
    <name type="scientific">Sideroxyarcus emersonii</name>
    <dbReference type="NCBI Taxonomy" id="2764705"/>
    <lineage>
        <taxon>Bacteria</taxon>
        <taxon>Pseudomonadati</taxon>
        <taxon>Pseudomonadota</taxon>
        <taxon>Betaproteobacteria</taxon>
        <taxon>Nitrosomonadales</taxon>
        <taxon>Gallionellaceae</taxon>
        <taxon>Sideroxyarcus</taxon>
    </lineage>
</organism>
<keyword evidence="3" id="KW-1185">Reference proteome</keyword>
<evidence type="ECO:0000313" key="3">
    <source>
        <dbReference type="Proteomes" id="UP001320326"/>
    </source>
</evidence>